<dbReference type="GO" id="GO:0008179">
    <property type="term" value="F:adenylate cyclase binding"/>
    <property type="evidence" value="ECO:0007669"/>
    <property type="project" value="TreeGrafter"/>
</dbReference>
<dbReference type="InterPro" id="IPR036223">
    <property type="entry name" value="CAP_C_sf"/>
</dbReference>
<comment type="function">
    <text evidence="2">The N-terminal domain binds to adenylyl cyclase, thereby enabling adenylyl cyclase to be activated by upstream regulatory signals, such as Ras. The C-terminal domain is required for normal cellular morphology and growth control.</text>
</comment>
<dbReference type="PANTHER" id="PTHR10652:SF0">
    <property type="entry name" value="ADENYLYL CYCLASE-ASSOCIATED PROTEIN"/>
    <property type="match status" value="1"/>
</dbReference>
<dbReference type="InterPro" id="IPR053950">
    <property type="entry name" value="CAP_N"/>
</dbReference>
<dbReference type="GO" id="GO:0005737">
    <property type="term" value="C:cytoplasm"/>
    <property type="evidence" value="ECO:0007669"/>
    <property type="project" value="TreeGrafter"/>
</dbReference>
<feature type="region of interest" description="Disordered" evidence="5">
    <location>
        <begin position="30"/>
        <end position="68"/>
    </location>
</feature>
<gene>
    <name evidence="7" type="ORF">HETSPECPRED_009012</name>
</gene>
<sequence length="535" mass="57098">MPVRLCPELSLTILKRLEAATSRLEDMVPNMGDQSAATNGLSAADQDSQVPGGVKQLGAPDAPPSPAPLPPAIDDFDAVINGDVTKFVTMSEHIGGLVAEQSAALLRAFAAQRKYLIVTTKSRKPDMPSQIYMEILKELQSNMGAVNDIREANRPSPLFNHLTTVSEGIALLGWITIEPKPCDYITEALDSAQFYGNRVIKDYKEKDRAHVDWAQAFYQIFRSLTAYVKQHYPSGVTWNKDGIDPADALYEVQSGQTPKTSASAAPGPPPPPPLPNFDNAPPPPPMPPNGTSGSKGGAPSADMGAVFSQISSSGSNVTSHLRKVDPSTQTHKNPSLRASSAVPSAPARSSSQTSTSSSKSPLPGKKPKPESMRTKKPARKDLDGNKWIIENFDAPSEIVEIAASINQSVLISRCNKTTIRISGKANAISIDNCVSTSLVVESLVSAVDVIKSPKFELQVLGVLPTIMLDQVDGAALVLGKQSLGTEVFTSLCTGVNIVLPGQREEDDYVERAVPEQMKHVIRGGALVSEIVEHAG</sequence>
<evidence type="ECO:0000313" key="7">
    <source>
        <dbReference type="EMBL" id="CAF9933824.1"/>
    </source>
</evidence>
<feature type="compositionally biased region" description="Polar residues" evidence="5">
    <location>
        <begin position="253"/>
        <end position="263"/>
    </location>
</feature>
<dbReference type="InterPro" id="IPR036222">
    <property type="entry name" value="CAP_N_sf"/>
</dbReference>
<feature type="domain" description="C-CAP/cofactor C-like" evidence="6">
    <location>
        <begin position="377"/>
        <end position="513"/>
    </location>
</feature>
<dbReference type="PROSITE" id="PS51329">
    <property type="entry name" value="C_CAP_COFACTOR_C"/>
    <property type="match status" value="1"/>
</dbReference>
<dbReference type="GO" id="GO:0019933">
    <property type="term" value="P:cAMP-mediated signaling"/>
    <property type="evidence" value="ECO:0007669"/>
    <property type="project" value="TreeGrafter"/>
</dbReference>
<keyword evidence="8" id="KW-1185">Reference proteome</keyword>
<dbReference type="Pfam" id="PF21938">
    <property type="entry name" value="CAP_N"/>
    <property type="match status" value="1"/>
</dbReference>
<name>A0A8H3G2X9_9LECA</name>
<dbReference type="FunFam" id="2.160.20.70:FF:000008">
    <property type="entry name" value="Adenylyl cyclase-associated protein"/>
    <property type="match status" value="1"/>
</dbReference>
<dbReference type="InterPro" id="IPR016098">
    <property type="entry name" value="CAP/MinC_C"/>
</dbReference>
<dbReference type="Pfam" id="PF08603">
    <property type="entry name" value="CAP_C"/>
    <property type="match status" value="1"/>
</dbReference>
<protein>
    <recommendedName>
        <fullName evidence="3 4">Adenylyl cyclase-associated protein</fullName>
    </recommendedName>
</protein>
<feature type="compositionally biased region" description="Low complexity" evidence="5">
    <location>
        <begin position="335"/>
        <end position="363"/>
    </location>
</feature>
<dbReference type="PROSITE" id="PS01089">
    <property type="entry name" value="CAP_2"/>
    <property type="match status" value="1"/>
</dbReference>
<dbReference type="InterPro" id="IPR006599">
    <property type="entry name" value="CARP_motif"/>
</dbReference>
<dbReference type="AlphaFoldDB" id="A0A8H3G2X9"/>
<dbReference type="EMBL" id="CAJPDS010000070">
    <property type="protein sequence ID" value="CAF9933824.1"/>
    <property type="molecule type" value="Genomic_DNA"/>
</dbReference>
<evidence type="ECO:0000259" key="6">
    <source>
        <dbReference type="PROSITE" id="PS51329"/>
    </source>
</evidence>
<dbReference type="FunFam" id="1.25.40.330:FF:000001">
    <property type="entry name" value="Adenylyl cyclase-associated protein"/>
    <property type="match status" value="1"/>
</dbReference>
<dbReference type="SUPFAM" id="SSF69340">
    <property type="entry name" value="C-terminal domain of adenylylcyclase associated protein"/>
    <property type="match status" value="1"/>
</dbReference>
<dbReference type="GO" id="GO:0007015">
    <property type="term" value="P:actin filament organization"/>
    <property type="evidence" value="ECO:0007669"/>
    <property type="project" value="TreeGrafter"/>
</dbReference>
<comment type="similarity">
    <text evidence="1 4">Belongs to the CAP family.</text>
</comment>
<reference evidence="7" key="1">
    <citation type="submission" date="2021-03" db="EMBL/GenBank/DDBJ databases">
        <authorList>
            <person name="Tagirdzhanova G."/>
        </authorList>
    </citation>
    <scope>NUCLEOTIDE SEQUENCE</scope>
</reference>
<dbReference type="SMART" id="SM00673">
    <property type="entry name" value="CARP"/>
    <property type="match status" value="2"/>
</dbReference>
<evidence type="ECO:0000256" key="5">
    <source>
        <dbReference type="SAM" id="MobiDB-lite"/>
    </source>
</evidence>
<dbReference type="InterPro" id="IPR018106">
    <property type="entry name" value="CAP_CS_N"/>
</dbReference>
<dbReference type="OrthoDB" id="77251at2759"/>
<evidence type="ECO:0000256" key="1">
    <source>
        <dbReference type="ARBA" id="ARBA00007659"/>
    </source>
</evidence>
<accession>A0A8H3G2X9</accession>
<dbReference type="PANTHER" id="PTHR10652">
    <property type="entry name" value="ADENYLYL CYCLASE-ASSOCIATED PROTEIN"/>
    <property type="match status" value="1"/>
</dbReference>
<comment type="caution">
    <text evidence="7">The sequence shown here is derived from an EMBL/GenBank/DDBJ whole genome shotgun (WGS) entry which is preliminary data.</text>
</comment>
<dbReference type="InterPro" id="IPR013912">
    <property type="entry name" value="Adenylate_cyclase-assoc_CAP_C"/>
</dbReference>
<dbReference type="Proteomes" id="UP000664521">
    <property type="component" value="Unassembled WGS sequence"/>
</dbReference>
<evidence type="ECO:0000256" key="4">
    <source>
        <dbReference type="RuleBase" id="RU000647"/>
    </source>
</evidence>
<feature type="region of interest" description="Disordered" evidence="5">
    <location>
        <begin position="253"/>
        <end position="379"/>
    </location>
</feature>
<proteinExistence type="inferred from homology"/>
<feature type="compositionally biased region" description="Polar residues" evidence="5">
    <location>
        <begin position="32"/>
        <end position="49"/>
    </location>
</feature>
<dbReference type="InterPro" id="IPR017901">
    <property type="entry name" value="C-CAP_CF_C-like"/>
</dbReference>
<evidence type="ECO:0000256" key="2">
    <source>
        <dbReference type="ARBA" id="ARBA00054756"/>
    </source>
</evidence>
<dbReference type="Gene3D" id="2.160.20.70">
    <property type="match status" value="1"/>
</dbReference>
<dbReference type="SUPFAM" id="SSF101278">
    <property type="entry name" value="N-terminal domain of adenylylcyclase associated protein, CAP"/>
    <property type="match status" value="1"/>
</dbReference>
<evidence type="ECO:0000256" key="3">
    <source>
        <dbReference type="ARBA" id="ARBA00072052"/>
    </source>
</evidence>
<feature type="compositionally biased region" description="Polar residues" evidence="5">
    <location>
        <begin position="308"/>
        <end position="319"/>
    </location>
</feature>
<dbReference type="InterPro" id="IPR001837">
    <property type="entry name" value="Adenylate_cyclase-assoc_CAP"/>
</dbReference>
<dbReference type="InterPro" id="IPR013992">
    <property type="entry name" value="Adenylate_cyclase-assoc_CAP_N"/>
</dbReference>
<dbReference type="GO" id="GO:0003779">
    <property type="term" value="F:actin binding"/>
    <property type="evidence" value="ECO:0007669"/>
    <property type="project" value="InterPro"/>
</dbReference>
<evidence type="ECO:0000313" key="8">
    <source>
        <dbReference type="Proteomes" id="UP000664521"/>
    </source>
</evidence>
<feature type="compositionally biased region" description="Basic and acidic residues" evidence="5">
    <location>
        <begin position="367"/>
        <end position="379"/>
    </location>
</feature>
<dbReference type="Gene3D" id="1.25.40.330">
    <property type="entry name" value="Adenylate cyclase-associated CAP, N-terminal domain"/>
    <property type="match status" value="1"/>
</dbReference>
<organism evidence="7 8">
    <name type="scientific">Heterodermia speciosa</name>
    <dbReference type="NCBI Taxonomy" id="116794"/>
    <lineage>
        <taxon>Eukaryota</taxon>
        <taxon>Fungi</taxon>
        <taxon>Dikarya</taxon>
        <taxon>Ascomycota</taxon>
        <taxon>Pezizomycotina</taxon>
        <taxon>Lecanoromycetes</taxon>
        <taxon>OSLEUM clade</taxon>
        <taxon>Lecanoromycetidae</taxon>
        <taxon>Caliciales</taxon>
        <taxon>Physciaceae</taxon>
        <taxon>Heterodermia</taxon>
    </lineage>
</organism>
<feature type="compositionally biased region" description="Pro residues" evidence="5">
    <location>
        <begin position="266"/>
        <end position="288"/>
    </location>
</feature>
<dbReference type="PROSITE" id="PS01088">
    <property type="entry name" value="CAP_1"/>
    <property type="match status" value="1"/>
</dbReference>
<dbReference type="Pfam" id="PF01213">
    <property type="entry name" value="CAP_N-CM"/>
    <property type="match status" value="1"/>
</dbReference>
<dbReference type="InterPro" id="IPR028417">
    <property type="entry name" value="CAP_CS_C"/>
</dbReference>